<dbReference type="WBParaSite" id="JU765_v2.g6737.t1">
    <property type="protein sequence ID" value="JU765_v2.g6737.t1"/>
    <property type="gene ID" value="JU765_v2.g6737"/>
</dbReference>
<evidence type="ECO:0000313" key="2">
    <source>
        <dbReference type="WBParaSite" id="JU765_v2.g6737.t1"/>
    </source>
</evidence>
<sequence length="217" mass="25292">MTSKYLSGRVQRVKSKKIIKGAIITFSPTTVSFYLDGKNFAFDYSNESIHALDKLLSFVKFRTLRIDRELFDPKNVELFEKVKNSWISSVKNVKKLYIPSIEGYEEEFLKLLSLIDNLEELEIRYPISSKQLILQILAKMKNVKSLYLSGKMDDEFLKLLASKTSPEKPLIKCRIYASFSTFTVDAEEKFKQDVYCVKKDKIKFHNDSNNTAFVHNW</sequence>
<dbReference type="Proteomes" id="UP000887576">
    <property type="component" value="Unplaced"/>
</dbReference>
<proteinExistence type="predicted"/>
<name>A0AC34RHJ2_9BILA</name>
<protein>
    <submittedName>
        <fullName evidence="2">Uncharacterized protein</fullName>
    </submittedName>
</protein>
<evidence type="ECO:0000313" key="1">
    <source>
        <dbReference type="Proteomes" id="UP000887576"/>
    </source>
</evidence>
<organism evidence="1 2">
    <name type="scientific">Panagrolaimus sp. JU765</name>
    <dbReference type="NCBI Taxonomy" id="591449"/>
    <lineage>
        <taxon>Eukaryota</taxon>
        <taxon>Metazoa</taxon>
        <taxon>Ecdysozoa</taxon>
        <taxon>Nematoda</taxon>
        <taxon>Chromadorea</taxon>
        <taxon>Rhabditida</taxon>
        <taxon>Tylenchina</taxon>
        <taxon>Panagrolaimomorpha</taxon>
        <taxon>Panagrolaimoidea</taxon>
        <taxon>Panagrolaimidae</taxon>
        <taxon>Panagrolaimus</taxon>
    </lineage>
</organism>
<accession>A0AC34RHJ2</accession>
<reference evidence="2" key="1">
    <citation type="submission" date="2022-11" db="UniProtKB">
        <authorList>
            <consortium name="WormBaseParasite"/>
        </authorList>
    </citation>
    <scope>IDENTIFICATION</scope>
</reference>